<reference evidence="1 2" key="3">
    <citation type="submission" date="2019-11" db="EMBL/GenBank/DDBJ databases">
        <title>A de novo genome assembly of a pear dwarfing rootstock.</title>
        <authorList>
            <person name="Wang F."/>
            <person name="Wang J."/>
            <person name="Li S."/>
            <person name="Zhang Y."/>
            <person name="Fang M."/>
            <person name="Ma L."/>
            <person name="Zhao Y."/>
            <person name="Jiang S."/>
        </authorList>
    </citation>
    <scope>NUCLEOTIDE SEQUENCE [LARGE SCALE GENOMIC DNA]</scope>
    <source>
        <strain evidence="1">S2</strain>
        <tissue evidence="1">Leaf</tissue>
    </source>
</reference>
<evidence type="ECO:0000313" key="1">
    <source>
        <dbReference type="EMBL" id="KAB2613164.1"/>
    </source>
</evidence>
<dbReference type="Proteomes" id="UP000327157">
    <property type="component" value="Chromosome 9"/>
</dbReference>
<sequence length="115" mass="12758">MALVLLDFFKSCNHDDGDDNHDDGHDGDPLSFTTAYIRFSFPFLFSRRILFLFPENETKKRKWGIAAVLLLLLDLLDENDEFGKAEARGSSPANGIGVRSLVGAGLEIGVGWSIR</sequence>
<accession>A0A5N5GQY8</accession>
<comment type="caution">
    <text evidence="1">The sequence shown here is derived from an EMBL/GenBank/DDBJ whole genome shotgun (WGS) entry which is preliminary data.</text>
</comment>
<name>A0A5N5GQY8_9ROSA</name>
<dbReference type="EMBL" id="SMOL01000458">
    <property type="protein sequence ID" value="KAB2613164.1"/>
    <property type="molecule type" value="Genomic_DNA"/>
</dbReference>
<keyword evidence="1" id="KW-0675">Receptor</keyword>
<proteinExistence type="predicted"/>
<reference evidence="1 2" key="1">
    <citation type="submission" date="2019-09" db="EMBL/GenBank/DDBJ databases">
        <authorList>
            <person name="Ou C."/>
        </authorList>
    </citation>
    <scope>NUCLEOTIDE SEQUENCE [LARGE SCALE GENOMIC DNA]</scope>
    <source>
        <strain evidence="1">S2</strain>
        <tissue evidence="1">Leaf</tissue>
    </source>
</reference>
<dbReference type="AlphaFoldDB" id="A0A5N5GQY8"/>
<reference evidence="2" key="2">
    <citation type="submission" date="2019-10" db="EMBL/GenBank/DDBJ databases">
        <title>A de novo genome assembly of a pear dwarfing rootstock.</title>
        <authorList>
            <person name="Wang F."/>
            <person name="Wang J."/>
            <person name="Li S."/>
            <person name="Zhang Y."/>
            <person name="Fang M."/>
            <person name="Ma L."/>
            <person name="Zhao Y."/>
            <person name="Jiang S."/>
        </authorList>
    </citation>
    <scope>NUCLEOTIDE SEQUENCE [LARGE SCALE GENOMIC DNA]</scope>
</reference>
<gene>
    <name evidence="1" type="ORF">D8674_035480</name>
</gene>
<protein>
    <submittedName>
        <fullName evidence="1">Tyrosine-sulfated glycopeptide receptor 1</fullName>
    </submittedName>
</protein>
<keyword evidence="2" id="KW-1185">Reference proteome</keyword>
<evidence type="ECO:0000313" key="2">
    <source>
        <dbReference type="Proteomes" id="UP000327157"/>
    </source>
</evidence>
<organism evidence="1 2">
    <name type="scientific">Pyrus ussuriensis x Pyrus communis</name>
    <dbReference type="NCBI Taxonomy" id="2448454"/>
    <lineage>
        <taxon>Eukaryota</taxon>
        <taxon>Viridiplantae</taxon>
        <taxon>Streptophyta</taxon>
        <taxon>Embryophyta</taxon>
        <taxon>Tracheophyta</taxon>
        <taxon>Spermatophyta</taxon>
        <taxon>Magnoliopsida</taxon>
        <taxon>eudicotyledons</taxon>
        <taxon>Gunneridae</taxon>
        <taxon>Pentapetalae</taxon>
        <taxon>rosids</taxon>
        <taxon>fabids</taxon>
        <taxon>Rosales</taxon>
        <taxon>Rosaceae</taxon>
        <taxon>Amygdaloideae</taxon>
        <taxon>Maleae</taxon>
        <taxon>Pyrus</taxon>
    </lineage>
</organism>